<protein>
    <submittedName>
        <fullName evidence="1">Uncharacterized protein</fullName>
    </submittedName>
</protein>
<dbReference type="AlphaFoldDB" id="A0A2K2FTW6"/>
<reference evidence="1 2" key="1">
    <citation type="submission" date="2016-05" db="EMBL/GenBank/DDBJ databases">
        <title>Complete genome sequence of Novosphingobium guangzhouense SA925(T).</title>
        <authorList>
            <person name="Sha S."/>
        </authorList>
    </citation>
    <scope>NUCLEOTIDE SEQUENCE [LARGE SCALE GENOMIC DNA]</scope>
    <source>
        <strain evidence="1 2">SA925</strain>
    </source>
</reference>
<dbReference type="EMBL" id="LYMM01000084">
    <property type="protein sequence ID" value="PNU02221.1"/>
    <property type="molecule type" value="Genomic_DNA"/>
</dbReference>
<name>A0A2K2FTW6_9SPHN</name>
<accession>A0A2K2FTW6</accession>
<sequence>MTQGLGLAVRAVAPGVYLISRAPERTRQPSGQSAAAAAEAPDILVSARRRPELDLDVPVLVSHLDASALEGGAVRTLADLARMTAGFVATGQTSSATPLLVMRGQRRAISDENRLPLVVWYSFDTTFR</sequence>
<organism evidence="1 2">
    <name type="scientific">Novosphingobium guangzhouense</name>
    <dbReference type="NCBI Taxonomy" id="1850347"/>
    <lineage>
        <taxon>Bacteria</taxon>
        <taxon>Pseudomonadati</taxon>
        <taxon>Pseudomonadota</taxon>
        <taxon>Alphaproteobacteria</taxon>
        <taxon>Sphingomonadales</taxon>
        <taxon>Sphingomonadaceae</taxon>
        <taxon>Novosphingobium</taxon>
    </lineage>
</organism>
<dbReference type="Proteomes" id="UP000236327">
    <property type="component" value="Unassembled WGS sequence"/>
</dbReference>
<dbReference type="SUPFAM" id="SSF56935">
    <property type="entry name" value="Porins"/>
    <property type="match status" value="1"/>
</dbReference>
<gene>
    <name evidence="1" type="ORF">A8V01_10145</name>
</gene>
<proteinExistence type="predicted"/>
<dbReference type="InterPro" id="IPR037066">
    <property type="entry name" value="Plug_dom_sf"/>
</dbReference>
<dbReference type="Gene3D" id="2.170.130.10">
    <property type="entry name" value="TonB-dependent receptor, plug domain"/>
    <property type="match status" value="1"/>
</dbReference>
<keyword evidence="2" id="KW-1185">Reference proteome</keyword>
<dbReference type="RefSeq" id="WP_103098999.1">
    <property type="nucleotide sequence ID" value="NZ_LYMM01000084.1"/>
</dbReference>
<comment type="caution">
    <text evidence="1">The sequence shown here is derived from an EMBL/GenBank/DDBJ whole genome shotgun (WGS) entry which is preliminary data.</text>
</comment>
<evidence type="ECO:0000313" key="2">
    <source>
        <dbReference type="Proteomes" id="UP000236327"/>
    </source>
</evidence>
<evidence type="ECO:0000313" key="1">
    <source>
        <dbReference type="EMBL" id="PNU02221.1"/>
    </source>
</evidence>
<dbReference type="OrthoDB" id="7177879at2"/>